<evidence type="ECO:0000256" key="2">
    <source>
        <dbReference type="NCBIfam" id="TIGR00419"/>
    </source>
</evidence>
<dbReference type="Pfam" id="PF01791">
    <property type="entry name" value="DeoC"/>
    <property type="match status" value="1"/>
</dbReference>
<dbReference type="EMBL" id="JBIAXI010000029">
    <property type="protein sequence ID" value="MFF4778219.1"/>
    <property type="molecule type" value="Genomic_DNA"/>
</dbReference>
<dbReference type="SUPFAM" id="SSF51569">
    <property type="entry name" value="Aldolase"/>
    <property type="match status" value="1"/>
</dbReference>
<name>A0ABW6VFS0_MICFU</name>
<feature type="region of interest" description="Disordered" evidence="3">
    <location>
        <begin position="262"/>
        <end position="289"/>
    </location>
</feature>
<evidence type="ECO:0000256" key="3">
    <source>
        <dbReference type="SAM" id="MobiDB-lite"/>
    </source>
</evidence>
<accession>A0ABW6VFS0</accession>
<dbReference type="InterPro" id="IPR000652">
    <property type="entry name" value="Triosephosphate_isomerase"/>
</dbReference>
<evidence type="ECO:0000313" key="5">
    <source>
        <dbReference type="Proteomes" id="UP001602119"/>
    </source>
</evidence>
<comment type="caution">
    <text evidence="4">The sequence shown here is derived from an EMBL/GenBank/DDBJ whole genome shotgun (WGS) entry which is preliminary data.</text>
</comment>
<dbReference type="InterPro" id="IPR020861">
    <property type="entry name" value="Triosephosphate_isomerase_AS"/>
</dbReference>
<evidence type="ECO:0000256" key="1">
    <source>
        <dbReference type="ARBA" id="ARBA00023235"/>
    </source>
</evidence>
<dbReference type="PANTHER" id="PTHR21139">
    <property type="entry name" value="TRIOSEPHOSPHATE ISOMERASE"/>
    <property type="match status" value="1"/>
</dbReference>
<organism evidence="4 5">
    <name type="scientific">Microtetraspora fusca</name>
    <dbReference type="NCBI Taxonomy" id="1997"/>
    <lineage>
        <taxon>Bacteria</taxon>
        <taxon>Bacillati</taxon>
        <taxon>Actinomycetota</taxon>
        <taxon>Actinomycetes</taxon>
        <taxon>Streptosporangiales</taxon>
        <taxon>Streptosporangiaceae</taxon>
        <taxon>Microtetraspora</taxon>
    </lineage>
</organism>
<dbReference type="Proteomes" id="UP001602119">
    <property type="component" value="Unassembled WGS sequence"/>
</dbReference>
<sequence>MSGREFWIGTSWKMTKSVAEAERFAAALAAGWPGHHGPLRLFVIPPYPHLNRVAGALRGSPVLVGAQDTSPWPDGAHTGDVSAAMIAETGAALVEIGHAERRRDHHETDDLVAAKVAAALEHGMRVVLCVGESQVIRDEGRALEHVTGQVRAAFALVRPEERDRVLVAYEPVWAIGEGSRAATLPEVEPVHAAVRAVLKDLGQADPVILYGGSVNPGNVDELARSAEVDGLFVGRAAWDPDGFLGLCAAAARALSARPERRWSADQPYGTPSVGPRRAPVGPRVPGLPDAGRRRLAVQRVLDPSGRMLSLAVDHGPDAWPVAPVPDAAGLARPKADIVAALRGFPSSVLVDVEYGAPACLSRDVVTPSGLIVGLERQTAPTAPVPAERLLADGRDAATVAAAGADAIKIMWVEDLDDAGSADRFALLERVIAAFHAVGLAVMAEVLVMPRDREEPAESLRRRQLDVVAEVARRAPDFLKLAFPAGVDAVAGHAAARAACDDLNTAAGSLPWTILSGGQDFGAVVRQVAVACASGASGFVVGRSLWADLLDSGSALVPGAADVLSARWHELASVTQALAAPVKR</sequence>
<dbReference type="Pfam" id="PF00121">
    <property type="entry name" value="TIM"/>
    <property type="match status" value="1"/>
</dbReference>
<reference evidence="4 5" key="1">
    <citation type="submission" date="2024-10" db="EMBL/GenBank/DDBJ databases">
        <title>The Natural Products Discovery Center: Release of the First 8490 Sequenced Strains for Exploring Actinobacteria Biosynthetic Diversity.</title>
        <authorList>
            <person name="Kalkreuter E."/>
            <person name="Kautsar S.A."/>
            <person name="Yang D."/>
            <person name="Bader C.D."/>
            <person name="Teijaro C.N."/>
            <person name="Fluegel L."/>
            <person name="Davis C.M."/>
            <person name="Simpson J.R."/>
            <person name="Lauterbach L."/>
            <person name="Steele A.D."/>
            <person name="Gui C."/>
            <person name="Meng S."/>
            <person name="Li G."/>
            <person name="Viehrig K."/>
            <person name="Ye F."/>
            <person name="Su P."/>
            <person name="Kiefer A.F."/>
            <person name="Nichols A."/>
            <person name="Cepeda A.J."/>
            <person name="Yan W."/>
            <person name="Fan B."/>
            <person name="Jiang Y."/>
            <person name="Adhikari A."/>
            <person name="Zheng C.-J."/>
            <person name="Schuster L."/>
            <person name="Cowan T.M."/>
            <person name="Smanski M.J."/>
            <person name="Chevrette M.G."/>
            <person name="De Carvalho L.P.S."/>
            <person name="Shen B."/>
        </authorList>
    </citation>
    <scope>NUCLEOTIDE SEQUENCE [LARGE SCALE GENOMIC DNA]</scope>
    <source>
        <strain evidence="4 5">NPDC001281</strain>
    </source>
</reference>
<dbReference type="CDD" id="cd00311">
    <property type="entry name" value="TIM"/>
    <property type="match status" value="1"/>
</dbReference>
<dbReference type="NCBIfam" id="TIGR00419">
    <property type="entry name" value="tim"/>
    <property type="match status" value="1"/>
</dbReference>
<proteinExistence type="predicted"/>
<dbReference type="InterPro" id="IPR002915">
    <property type="entry name" value="DeoC/FbaB/LacD_aldolase"/>
</dbReference>
<protein>
    <recommendedName>
        <fullName evidence="2">Triose-phosphate isomerase</fullName>
        <ecNumber evidence="2">5.3.1.1</ecNumber>
    </recommendedName>
</protein>
<keyword evidence="5" id="KW-1185">Reference proteome</keyword>
<feature type="compositionally biased region" description="Low complexity" evidence="3">
    <location>
        <begin position="271"/>
        <end position="288"/>
    </location>
</feature>
<dbReference type="InterPro" id="IPR035990">
    <property type="entry name" value="TIM_sf"/>
</dbReference>
<dbReference type="Gene3D" id="3.20.20.70">
    <property type="entry name" value="Aldolase class I"/>
    <property type="match status" value="2"/>
</dbReference>
<dbReference type="RefSeq" id="WP_387346766.1">
    <property type="nucleotide sequence ID" value="NZ_JBIAXI010000029.1"/>
</dbReference>
<dbReference type="SUPFAM" id="SSF51351">
    <property type="entry name" value="Triosephosphate isomerase (TIM)"/>
    <property type="match status" value="1"/>
</dbReference>
<dbReference type="PROSITE" id="PS00171">
    <property type="entry name" value="TIM_1"/>
    <property type="match status" value="1"/>
</dbReference>
<dbReference type="GO" id="GO:0004807">
    <property type="term" value="F:triose-phosphate isomerase activity"/>
    <property type="evidence" value="ECO:0007669"/>
    <property type="project" value="UniProtKB-EC"/>
</dbReference>
<dbReference type="InterPro" id="IPR013785">
    <property type="entry name" value="Aldolase_TIM"/>
</dbReference>
<dbReference type="PROSITE" id="PS51440">
    <property type="entry name" value="TIM_2"/>
    <property type="match status" value="1"/>
</dbReference>
<evidence type="ECO:0000313" key="4">
    <source>
        <dbReference type="EMBL" id="MFF4778219.1"/>
    </source>
</evidence>
<dbReference type="EC" id="5.3.1.1" evidence="2"/>
<gene>
    <name evidence="4" type="primary">tpiA</name>
    <name evidence="4" type="ORF">ACFY05_35870</name>
</gene>
<keyword evidence="1 4" id="KW-0413">Isomerase</keyword>
<dbReference type="PANTHER" id="PTHR21139:SF2">
    <property type="entry name" value="TRIOSEPHOSPHATE ISOMERASE"/>
    <property type="match status" value="1"/>
</dbReference>